<gene>
    <name evidence="1" type="ORF">BKM66_07200</name>
</gene>
<evidence type="ECO:0000313" key="2">
    <source>
        <dbReference type="Proteomes" id="UP000250181"/>
    </source>
</evidence>
<sequence>MNKNEVYMDTAEIRQKIEELGKKLTSFRGSL</sequence>
<dbReference type="Proteomes" id="UP000250181">
    <property type="component" value="Chromosome"/>
</dbReference>
<proteinExistence type="predicted"/>
<protein>
    <submittedName>
        <fullName evidence="1">Peptide chain release factor 2</fullName>
    </submittedName>
</protein>
<evidence type="ECO:0000313" key="1">
    <source>
        <dbReference type="EMBL" id="AWX95940.1"/>
    </source>
</evidence>
<name>A0AAD0KVC1_STRSU</name>
<dbReference type="AlphaFoldDB" id="A0AAD0KVC1"/>
<reference evidence="1 2" key="1">
    <citation type="submission" date="2016-10" db="EMBL/GenBank/DDBJ databases">
        <authorList>
            <person name="Zou G."/>
            <person name="Zhou R."/>
        </authorList>
    </citation>
    <scope>NUCLEOTIDE SEQUENCE [LARGE SCALE GENOMIC DNA]</scope>
    <source>
        <strain evidence="1 2">0061</strain>
    </source>
</reference>
<organism evidence="1 2">
    <name type="scientific">Streptococcus suis</name>
    <dbReference type="NCBI Taxonomy" id="1307"/>
    <lineage>
        <taxon>Bacteria</taxon>
        <taxon>Bacillati</taxon>
        <taxon>Bacillota</taxon>
        <taxon>Bacilli</taxon>
        <taxon>Lactobacillales</taxon>
        <taxon>Streptococcaceae</taxon>
        <taxon>Streptococcus</taxon>
    </lineage>
</organism>
<dbReference type="EMBL" id="CP017666">
    <property type="protein sequence ID" value="AWX95940.1"/>
    <property type="molecule type" value="Genomic_DNA"/>
</dbReference>
<accession>A0AAD0KVC1</accession>